<evidence type="ECO:0000259" key="2">
    <source>
        <dbReference type="Pfam" id="PF17682"/>
    </source>
</evidence>
<sequence>MAMAGLDYAPPPGYVPPPTRVSDSVKVRVPRKEAAVVEYPGYVVDDARALASLGGGLGVSNACSSGRDAPKLLLHSRPSDPLARPLRADRGSANALVLRISRSDPGAGTRNAGVFDAGVRIEAVTRVTHAFRFRQMADYQHTRAAEDPTLAALSGIAPRFRDGSKTPLEDAHLRGETSGVERSGTGTEPGTETETNDAKDDETPRAIDPTIAYVSVPKGHAFAMAMPDGPARDPFHVAARADAAVWQSMSSFMKNKCKEAAALEAKDKEAGRAAWIELDKQVPGARLAYVDSSDVDAANGMESFCDGNDDAEECKVFDE</sequence>
<feature type="region of interest" description="Disordered" evidence="1">
    <location>
        <begin position="1"/>
        <end position="21"/>
    </location>
</feature>
<accession>A0A7S0GQF3</accession>
<dbReference type="Pfam" id="PF17682">
    <property type="entry name" value="Tau95_N"/>
    <property type="match status" value="1"/>
</dbReference>
<dbReference type="GO" id="GO:0001003">
    <property type="term" value="F:RNA polymerase III type 2 promoter sequence-specific DNA binding"/>
    <property type="evidence" value="ECO:0007669"/>
    <property type="project" value="TreeGrafter"/>
</dbReference>
<dbReference type="InterPro" id="IPR040454">
    <property type="entry name" value="TF_IIIC_Tfc1/Sfc1"/>
</dbReference>
<evidence type="ECO:0000313" key="3">
    <source>
        <dbReference type="EMBL" id="CAD8434084.1"/>
    </source>
</evidence>
<dbReference type="PANTHER" id="PTHR13230:SF5">
    <property type="entry name" value="GENERAL TRANSCRIPTION FACTOR 3C POLYPEPTIDE 5"/>
    <property type="match status" value="1"/>
</dbReference>
<feature type="region of interest" description="Disordered" evidence="1">
    <location>
        <begin position="158"/>
        <end position="207"/>
    </location>
</feature>
<dbReference type="GO" id="GO:0001002">
    <property type="term" value="F:RNA polymerase III type 1 promoter sequence-specific DNA binding"/>
    <property type="evidence" value="ECO:0007669"/>
    <property type="project" value="TreeGrafter"/>
</dbReference>
<protein>
    <recommendedName>
        <fullName evidence="2">Transcription factor IIIC subunit Tfc1/Sfc1 triple barrel domain-containing protein</fullName>
    </recommendedName>
</protein>
<gene>
    <name evidence="3" type="ORF">MSP1401_LOCUS2881</name>
</gene>
<feature type="compositionally biased region" description="Low complexity" evidence="1">
    <location>
        <begin position="184"/>
        <end position="193"/>
    </location>
</feature>
<proteinExistence type="predicted"/>
<dbReference type="InterPro" id="IPR041499">
    <property type="entry name" value="Tfc1/Sfc1_N"/>
</dbReference>
<dbReference type="Gene3D" id="3.30.200.160">
    <property type="entry name" value="TFIIIC, subcomplex tauA, subunit Sfc1, barrel domain"/>
    <property type="match status" value="1"/>
</dbReference>
<dbReference type="PANTHER" id="PTHR13230">
    <property type="entry name" value="GENERAL TRANSCRIPTION FACTOR IIIC, POLYPEPTIDE 5"/>
    <property type="match status" value="1"/>
</dbReference>
<name>A0A7S0GQF3_MICPS</name>
<organism evidence="3">
    <name type="scientific">Micromonas pusilla</name>
    <name type="common">Picoplanktonic green alga</name>
    <name type="synonym">Chromulina pusilla</name>
    <dbReference type="NCBI Taxonomy" id="38833"/>
    <lineage>
        <taxon>Eukaryota</taxon>
        <taxon>Viridiplantae</taxon>
        <taxon>Chlorophyta</taxon>
        <taxon>Mamiellophyceae</taxon>
        <taxon>Mamiellales</taxon>
        <taxon>Mamiellaceae</taxon>
        <taxon>Micromonas</taxon>
    </lineage>
</organism>
<dbReference type="GO" id="GO:0000127">
    <property type="term" value="C:transcription factor TFIIIC complex"/>
    <property type="evidence" value="ECO:0007669"/>
    <property type="project" value="InterPro"/>
</dbReference>
<dbReference type="GO" id="GO:0006384">
    <property type="term" value="P:transcription initiation at RNA polymerase III promoter"/>
    <property type="evidence" value="ECO:0007669"/>
    <property type="project" value="InterPro"/>
</dbReference>
<dbReference type="InterPro" id="IPR042536">
    <property type="entry name" value="TFIIIC_tauA_Sfc1"/>
</dbReference>
<dbReference type="AlphaFoldDB" id="A0A7S0GQF3"/>
<feature type="compositionally biased region" description="Pro residues" evidence="1">
    <location>
        <begin position="9"/>
        <end position="19"/>
    </location>
</feature>
<feature type="domain" description="Transcription factor IIIC subunit Tfc1/Sfc1 triple barrel" evidence="2">
    <location>
        <begin position="36"/>
        <end position="141"/>
    </location>
</feature>
<feature type="compositionally biased region" description="Basic and acidic residues" evidence="1">
    <location>
        <begin position="159"/>
        <end position="175"/>
    </location>
</feature>
<evidence type="ECO:0000256" key="1">
    <source>
        <dbReference type="SAM" id="MobiDB-lite"/>
    </source>
</evidence>
<reference evidence="3" key="1">
    <citation type="submission" date="2021-01" db="EMBL/GenBank/DDBJ databases">
        <authorList>
            <person name="Corre E."/>
            <person name="Pelletier E."/>
            <person name="Niang G."/>
            <person name="Scheremetjew M."/>
            <person name="Finn R."/>
            <person name="Kale V."/>
            <person name="Holt S."/>
            <person name="Cochrane G."/>
            <person name="Meng A."/>
            <person name="Brown T."/>
            <person name="Cohen L."/>
        </authorList>
    </citation>
    <scope>NUCLEOTIDE SEQUENCE</scope>
    <source>
        <strain evidence="3">CCAC1681</strain>
    </source>
</reference>
<dbReference type="EMBL" id="HBEN01003584">
    <property type="protein sequence ID" value="CAD8434084.1"/>
    <property type="molecule type" value="Transcribed_RNA"/>
</dbReference>
<feature type="compositionally biased region" description="Basic and acidic residues" evidence="1">
    <location>
        <begin position="196"/>
        <end position="205"/>
    </location>
</feature>